<feature type="coiled-coil region" evidence="10">
    <location>
        <begin position="896"/>
        <end position="923"/>
    </location>
</feature>
<dbReference type="Pfam" id="PF00133">
    <property type="entry name" value="tRNA-synt_1"/>
    <property type="match status" value="1"/>
</dbReference>
<evidence type="ECO:0000256" key="1">
    <source>
        <dbReference type="ARBA" id="ARBA00005594"/>
    </source>
</evidence>
<dbReference type="PANTHER" id="PTHR11946:SF111">
    <property type="entry name" value="VALINE--TRNA LIGASE"/>
    <property type="match status" value="1"/>
</dbReference>
<dbReference type="SUPFAM" id="SSF52374">
    <property type="entry name" value="Nucleotidylyl transferase"/>
    <property type="match status" value="1"/>
</dbReference>
<dbReference type="PANTHER" id="PTHR11946">
    <property type="entry name" value="VALYL-TRNA SYNTHETASES"/>
    <property type="match status" value="1"/>
</dbReference>
<evidence type="ECO:0000256" key="4">
    <source>
        <dbReference type="ARBA" id="ARBA00022741"/>
    </source>
</evidence>
<dbReference type="InterPro" id="IPR002303">
    <property type="entry name" value="Valyl-tRNA_ligase"/>
</dbReference>
<evidence type="ECO:0000256" key="2">
    <source>
        <dbReference type="ARBA" id="ARBA00013169"/>
    </source>
</evidence>
<reference evidence="14" key="1">
    <citation type="submission" date="2020-12" db="UniProtKB">
        <authorList>
            <consortium name="WormBaseParasite"/>
        </authorList>
    </citation>
    <scope>IDENTIFICATION</scope>
    <source>
        <strain evidence="14">MHco3</strain>
    </source>
</reference>
<keyword evidence="4 9" id="KW-0547">Nucleotide-binding</keyword>
<dbReference type="InterPro" id="IPR002300">
    <property type="entry name" value="aa-tRNA-synth_Ia"/>
</dbReference>
<accession>A0A7I4YUR8</accession>
<evidence type="ECO:0000256" key="3">
    <source>
        <dbReference type="ARBA" id="ARBA00022598"/>
    </source>
</evidence>
<dbReference type="Proteomes" id="UP000025227">
    <property type="component" value="Unplaced"/>
</dbReference>
<dbReference type="InterPro" id="IPR009008">
    <property type="entry name" value="Val/Leu/Ile-tRNA-synth_edit"/>
</dbReference>
<dbReference type="InterPro" id="IPR009080">
    <property type="entry name" value="tRNAsynth_Ia_anticodon-bd"/>
</dbReference>
<dbReference type="InterPro" id="IPR013155">
    <property type="entry name" value="M/V/L/I-tRNA-synth_anticd-bd"/>
</dbReference>
<dbReference type="CDD" id="cd07962">
    <property type="entry name" value="Anticodon_Ia_Val"/>
    <property type="match status" value="1"/>
</dbReference>
<dbReference type="GO" id="GO:0002161">
    <property type="term" value="F:aminoacyl-tRNA deacylase activity"/>
    <property type="evidence" value="ECO:0007669"/>
    <property type="project" value="InterPro"/>
</dbReference>
<evidence type="ECO:0000259" key="12">
    <source>
        <dbReference type="Pfam" id="PF08264"/>
    </source>
</evidence>
<proteinExistence type="inferred from homology"/>
<evidence type="ECO:0000259" key="11">
    <source>
        <dbReference type="Pfam" id="PF00133"/>
    </source>
</evidence>
<dbReference type="PRINTS" id="PR00986">
    <property type="entry name" value="TRNASYNTHVAL"/>
</dbReference>
<keyword evidence="7 9" id="KW-0030">Aminoacyl-tRNA synthetase</keyword>
<evidence type="ECO:0000256" key="10">
    <source>
        <dbReference type="SAM" id="Coils"/>
    </source>
</evidence>
<dbReference type="InterPro" id="IPR014729">
    <property type="entry name" value="Rossmann-like_a/b/a_fold"/>
</dbReference>
<dbReference type="NCBIfam" id="NF004349">
    <property type="entry name" value="PRK05729.1"/>
    <property type="match status" value="1"/>
</dbReference>
<evidence type="ECO:0000256" key="5">
    <source>
        <dbReference type="ARBA" id="ARBA00022840"/>
    </source>
</evidence>
<dbReference type="Pfam" id="PF08264">
    <property type="entry name" value="Anticodon_1"/>
    <property type="match status" value="1"/>
</dbReference>
<dbReference type="OrthoDB" id="629407at2759"/>
<dbReference type="SUPFAM" id="SSF50677">
    <property type="entry name" value="ValRS/IleRS/LeuRS editing domain"/>
    <property type="match status" value="1"/>
</dbReference>
<dbReference type="PROSITE" id="PS00178">
    <property type="entry name" value="AA_TRNA_LIGASE_I"/>
    <property type="match status" value="1"/>
</dbReference>
<evidence type="ECO:0000256" key="9">
    <source>
        <dbReference type="RuleBase" id="RU363035"/>
    </source>
</evidence>
<dbReference type="OMA" id="GMTKMFP"/>
<dbReference type="NCBIfam" id="TIGR00422">
    <property type="entry name" value="valS"/>
    <property type="match status" value="1"/>
</dbReference>
<dbReference type="Gene3D" id="1.10.730.10">
    <property type="entry name" value="Isoleucyl-tRNA Synthetase, Domain 1"/>
    <property type="match status" value="1"/>
</dbReference>
<keyword evidence="13" id="KW-1185">Reference proteome</keyword>
<feature type="domain" description="Methionyl/Valyl/Leucyl/Isoleucyl-tRNA synthetase anticodon-binding" evidence="12">
    <location>
        <begin position="683"/>
        <end position="826"/>
    </location>
</feature>
<dbReference type="WBParaSite" id="HCON_00150300-00001">
    <property type="protein sequence ID" value="HCON_00150300-00001"/>
    <property type="gene ID" value="HCON_00150300"/>
</dbReference>
<evidence type="ECO:0000313" key="13">
    <source>
        <dbReference type="Proteomes" id="UP000025227"/>
    </source>
</evidence>
<name>A0A7I4YUR8_HAECO</name>
<dbReference type="Gene3D" id="3.90.740.10">
    <property type="entry name" value="Valyl/Leucyl/Isoleucyl-tRNA synthetase, editing domain"/>
    <property type="match status" value="1"/>
</dbReference>
<dbReference type="GO" id="GO:0005524">
    <property type="term" value="F:ATP binding"/>
    <property type="evidence" value="ECO:0007669"/>
    <property type="project" value="UniProtKB-KW"/>
</dbReference>
<dbReference type="GO" id="GO:0006438">
    <property type="term" value="P:valyl-tRNA aminoacylation"/>
    <property type="evidence" value="ECO:0007669"/>
    <property type="project" value="InterPro"/>
</dbReference>
<dbReference type="GO" id="GO:0005829">
    <property type="term" value="C:cytosol"/>
    <property type="evidence" value="ECO:0007669"/>
    <property type="project" value="TreeGrafter"/>
</dbReference>
<feature type="domain" description="Aminoacyl-tRNA synthetase class Ia" evidence="11">
    <location>
        <begin position="42"/>
        <end position="632"/>
    </location>
</feature>
<dbReference type="Gene3D" id="3.40.50.620">
    <property type="entry name" value="HUPs"/>
    <property type="match status" value="2"/>
</dbReference>
<evidence type="ECO:0000256" key="6">
    <source>
        <dbReference type="ARBA" id="ARBA00022917"/>
    </source>
</evidence>
<keyword evidence="6 9" id="KW-0648">Protein biosynthesis</keyword>
<dbReference type="InterPro" id="IPR033705">
    <property type="entry name" value="Anticodon_Ia_Val"/>
</dbReference>
<dbReference type="SUPFAM" id="SSF47323">
    <property type="entry name" value="Anticodon-binding domain of a subclass of class I aminoacyl-tRNA synthetases"/>
    <property type="match status" value="1"/>
</dbReference>
<evidence type="ECO:0000313" key="14">
    <source>
        <dbReference type="WBParaSite" id="HCON_00150300-00001"/>
    </source>
</evidence>
<dbReference type="AlphaFoldDB" id="A0A7I4YUR8"/>
<sequence length="971" mass="110164">MIRLHVDRGLRRCSTKPKSSFDIDVVTKNRHNRVEWAAANYRNTGKEFRMILPPPNVTGKLHLGHALTVTIEDALCRHHRIKGGVARWIPGFDHAGIATQVVVEQDLWKKKAIRRDQMSREDFVEHCRQWSEKNSTAIREQLNILGATLEWKNAYYTLNENFSSAVTEAFVRLYEDGLIYRDKRIVNWCPSLQSSISDQEVTRLDFSSPTKIVIPSSEGGKREVQVGTMYSVMYPLDGSDRLIPVATTRPETMFADVALAVHPDDARYSEFVGKVVRHPLRKDMKIPIIADKSVQMNKGTGVLKITPSHDALDWEIASRHREEILGQDQNALSRNCIDVHGRLNQEANEFLGLDRFDARLKVIEKLSSSGHFGGTIKHDGQVSLCSRTGDVVEPRLTDQWFMNTEGLYEDARQAVVKGKIRILPKIHEQKLFDWLSNKDPWCLSRQLLWGHRIPAYRAENSPWFVAKSLDHAHDHFGRNAEILQDDDVLDTWFSSSLIPLVNAGWPGPNFNPSAPLLDVMETGWDILGFWVARMIIMTMKLSGGQVPFSNVLLHGLVRDSAGKKMSKSLGNVIDPLDVVDGISREEMIERVEKSNLSKEEIVAASSAISTRFPEGIARAGPDALRFALLRHDLLATDIPVNIADLSNEGLRFCNKLWNLVTYIETVTESSQTVKDVDSEHPADEWILSRLGATLEQVDKHMTEYMPHLAFVELQNFILGSLCDVYLETTKNALWTKNFARIAEIRTTLSRVVQPTLVQLSVFMPFVAEHLYERVFKREPGSIYFDFVNASFFRLQRSIELESDMDIVLRIVSTIRSLRSQLQLPSSMVFRGVLYCDNASSDFARLSSILFDLAKFDLSNVCSLDHDVSPGFTICPLPGSSGHLSLKIEESHRADFVSRLERLLNKYEERKEQFQRKAEKYEGIVLKDKQEGKVKPHIIVKNEKKASQARHVAESASGEAKKIRVLLEEMSS</sequence>
<keyword evidence="10" id="KW-0175">Coiled coil</keyword>
<organism evidence="13 14">
    <name type="scientific">Haemonchus contortus</name>
    <name type="common">Barber pole worm</name>
    <dbReference type="NCBI Taxonomy" id="6289"/>
    <lineage>
        <taxon>Eukaryota</taxon>
        <taxon>Metazoa</taxon>
        <taxon>Ecdysozoa</taxon>
        <taxon>Nematoda</taxon>
        <taxon>Chromadorea</taxon>
        <taxon>Rhabditida</taxon>
        <taxon>Rhabditina</taxon>
        <taxon>Rhabditomorpha</taxon>
        <taxon>Strongyloidea</taxon>
        <taxon>Trichostrongylidae</taxon>
        <taxon>Haemonchus</taxon>
    </lineage>
</organism>
<dbReference type="InterPro" id="IPR001412">
    <property type="entry name" value="aa-tRNA-synth_I_CS"/>
</dbReference>
<keyword evidence="5 9" id="KW-0067">ATP-binding</keyword>
<protein>
    <recommendedName>
        <fullName evidence="2">valine--tRNA ligase</fullName>
        <ecNumber evidence="2">6.1.1.9</ecNumber>
    </recommendedName>
    <alternativeName>
        <fullName evidence="8">Valyl-tRNA synthetase</fullName>
    </alternativeName>
</protein>
<dbReference type="EC" id="6.1.1.9" evidence="2"/>
<dbReference type="GO" id="GO:0004832">
    <property type="term" value="F:valine-tRNA ligase activity"/>
    <property type="evidence" value="ECO:0007669"/>
    <property type="project" value="UniProtKB-EC"/>
</dbReference>
<evidence type="ECO:0000256" key="8">
    <source>
        <dbReference type="ARBA" id="ARBA00029936"/>
    </source>
</evidence>
<evidence type="ECO:0000256" key="7">
    <source>
        <dbReference type="ARBA" id="ARBA00023146"/>
    </source>
</evidence>
<keyword evidence="3 9" id="KW-0436">Ligase</keyword>
<comment type="similarity">
    <text evidence="1 9">Belongs to the class-I aminoacyl-tRNA synthetase family.</text>
</comment>